<evidence type="ECO:0000313" key="5">
    <source>
        <dbReference type="Proteomes" id="UP001318682"/>
    </source>
</evidence>
<dbReference type="SUPFAM" id="SSF111369">
    <property type="entry name" value="HlyD-like secretion proteins"/>
    <property type="match status" value="2"/>
</dbReference>
<dbReference type="Pfam" id="PF25954">
    <property type="entry name" value="Beta-barrel_RND_2"/>
    <property type="match status" value="1"/>
</dbReference>
<dbReference type="EMBL" id="CP143423">
    <property type="protein sequence ID" value="WVX49414.1"/>
    <property type="molecule type" value="Genomic_DNA"/>
</dbReference>
<comment type="similarity">
    <text evidence="1">Belongs to the membrane fusion protein (MFP) (TC 8.A.1) family.</text>
</comment>
<protein>
    <submittedName>
        <fullName evidence="4">Solvent efflux pump periplasmic linker SrpA</fullName>
    </submittedName>
</protein>
<dbReference type="Gene3D" id="2.40.50.100">
    <property type="match status" value="1"/>
</dbReference>
<sequence>MRILSIFAALLVSAVLALFILDRPRLLALFGGDTGTTETTTVVAADAPTRPDTVDASLVKVVVQKSIARQVDTAVVLRGQTEAARTVDIRAETSATVISPPLRKGARVETGQMLCQLDEGTRGTALAQARAQLDEARARVPEAEARLNQSLAQLDEAKINQNASSKLSAGGFASTTRVANSDAAVATAEAGVQSARAGLQASQSGIQSAQAAVATAEKEIERLTIRAPFGGLLEIDTAELGSLLQPGALCATIIQLDPIKLVAFVPETEVARVSLGAMASARLVAGSGALTGGTEARGSEVHGAVTFLSSAADPTTRTFRVEIEVANSDTKIRDGQTAEILISAEGARAHLLPQSALTLNDEGTLGVRTINAEAIVEFHPVALMRDSVDGVWLTGLADKADVIVLGQEYVVAGVQVAPTFKELSQ</sequence>
<dbReference type="InterPro" id="IPR058792">
    <property type="entry name" value="Beta-barrel_RND_2"/>
</dbReference>
<keyword evidence="5" id="KW-1185">Reference proteome</keyword>
<name>A0ABZ2BTR1_9RHOB</name>
<dbReference type="PANTHER" id="PTHR30469:SF29">
    <property type="entry name" value="BLR2860 PROTEIN"/>
    <property type="match status" value="1"/>
</dbReference>
<keyword evidence="2" id="KW-0175">Coiled coil</keyword>
<feature type="domain" description="CusB-like beta-barrel" evidence="3">
    <location>
        <begin position="261"/>
        <end position="345"/>
    </location>
</feature>
<reference evidence="5" key="1">
    <citation type="submission" date="2024-01" db="EMBL/GenBank/DDBJ databases">
        <title>Roseobacter fucihabitans sp. nov., isolated from the brown alga Fucus spiralis.</title>
        <authorList>
            <person name="Hahnke S."/>
            <person name="Berger M."/>
            <person name="Schlingloff A."/>
            <person name="Athale I."/>
            <person name="Neumann-Schaal M."/>
            <person name="Adenaya A."/>
            <person name="Poehlein A."/>
            <person name="Daniel R."/>
            <person name="Pertersen J."/>
            <person name="Brinkhoff T."/>
        </authorList>
    </citation>
    <scope>NUCLEOTIDE SEQUENCE [LARGE SCALE GENOMIC DNA]</scope>
    <source>
        <strain evidence="5">B14</strain>
    </source>
</reference>
<evidence type="ECO:0000313" key="4">
    <source>
        <dbReference type="EMBL" id="WVX49414.1"/>
    </source>
</evidence>
<accession>A0ABZ2BTR1</accession>
<dbReference type="Gene3D" id="2.40.30.170">
    <property type="match status" value="1"/>
</dbReference>
<dbReference type="Proteomes" id="UP001318682">
    <property type="component" value="Chromosome"/>
</dbReference>
<dbReference type="Gene3D" id="1.10.287.470">
    <property type="entry name" value="Helix hairpin bin"/>
    <property type="match status" value="1"/>
</dbReference>
<dbReference type="Gene3D" id="2.40.420.20">
    <property type="match status" value="1"/>
</dbReference>
<gene>
    <name evidence="4" type="primary">srpA</name>
    <name evidence="4" type="ORF">ROLI_025080</name>
</gene>
<dbReference type="NCBIfam" id="TIGR01730">
    <property type="entry name" value="RND_mfp"/>
    <property type="match status" value="1"/>
</dbReference>
<feature type="coiled-coil region" evidence="2">
    <location>
        <begin position="126"/>
        <end position="160"/>
    </location>
</feature>
<evidence type="ECO:0000256" key="1">
    <source>
        <dbReference type="ARBA" id="ARBA00009477"/>
    </source>
</evidence>
<evidence type="ECO:0000256" key="2">
    <source>
        <dbReference type="SAM" id="Coils"/>
    </source>
</evidence>
<organism evidence="4 5">
    <name type="scientific">Roseobacter fucihabitans</name>
    <dbReference type="NCBI Taxonomy" id="1537242"/>
    <lineage>
        <taxon>Bacteria</taxon>
        <taxon>Pseudomonadati</taxon>
        <taxon>Pseudomonadota</taxon>
        <taxon>Alphaproteobacteria</taxon>
        <taxon>Rhodobacterales</taxon>
        <taxon>Roseobacteraceae</taxon>
        <taxon>Roseobacter</taxon>
    </lineage>
</organism>
<evidence type="ECO:0000259" key="3">
    <source>
        <dbReference type="Pfam" id="PF25954"/>
    </source>
</evidence>
<proteinExistence type="inferred from homology"/>
<dbReference type="PANTHER" id="PTHR30469">
    <property type="entry name" value="MULTIDRUG RESISTANCE PROTEIN MDTA"/>
    <property type="match status" value="1"/>
</dbReference>
<dbReference type="InterPro" id="IPR006143">
    <property type="entry name" value="RND_pump_MFP"/>
</dbReference>
<dbReference type="RefSeq" id="WP_187429590.1">
    <property type="nucleotide sequence ID" value="NZ_CP143423.1"/>
</dbReference>